<protein>
    <submittedName>
        <fullName evidence="2">Uncharacterized protein</fullName>
    </submittedName>
</protein>
<feature type="region of interest" description="Disordered" evidence="1">
    <location>
        <begin position="251"/>
        <end position="270"/>
    </location>
</feature>
<feature type="region of interest" description="Disordered" evidence="1">
    <location>
        <begin position="164"/>
        <end position="230"/>
    </location>
</feature>
<feature type="compositionally biased region" description="Polar residues" evidence="1">
    <location>
        <begin position="219"/>
        <end position="228"/>
    </location>
</feature>
<reference evidence="2" key="1">
    <citation type="submission" date="2023-07" db="EMBL/GenBank/DDBJ databases">
        <authorList>
            <person name="Stuckert A."/>
        </authorList>
    </citation>
    <scope>NUCLEOTIDE SEQUENCE</scope>
</reference>
<evidence type="ECO:0000313" key="2">
    <source>
        <dbReference type="EMBL" id="CAJ0931624.1"/>
    </source>
</evidence>
<sequence length="327" mass="35732">MGSYLGKPEPPARAVGRGARDLRERLARPNPAVPTPARRLSFSKRCCREDMNGASAPVGRTALNVALSPARHTDCTPVRVLHGPIDFNGETPIVMNRPFMSPRRRYPTHQPQFSMPGSLPSVYIDGFPRKPLLSPKHSQMRSPGTVKIARPDANIARSPVLNSLLSTSSTSPSVTCPPPDPCAKETVLNAIRERRKRMNKDEEYNGSGEMENKRRRQVTSENGESSAESPVVNGSLACVCKSDTLKRALNTLDEMSNKRSRTSSNSSLSSCTMNGFTVPSHNAITSSYSSSRVLLQKRKRNCQNTSVISSPSSSRSQTPDVSSKKAR</sequence>
<dbReference type="Proteomes" id="UP001176940">
    <property type="component" value="Unassembled WGS sequence"/>
</dbReference>
<comment type="caution">
    <text evidence="2">The sequence shown here is derived from an EMBL/GenBank/DDBJ whole genome shotgun (WGS) entry which is preliminary data.</text>
</comment>
<evidence type="ECO:0000313" key="3">
    <source>
        <dbReference type="Proteomes" id="UP001176940"/>
    </source>
</evidence>
<accession>A0ABN9L2J5</accession>
<feature type="compositionally biased region" description="Low complexity" evidence="1">
    <location>
        <begin position="305"/>
        <end position="321"/>
    </location>
</feature>
<feature type="region of interest" description="Disordered" evidence="1">
    <location>
        <begin position="301"/>
        <end position="327"/>
    </location>
</feature>
<name>A0ABN9L2J5_9NEOB</name>
<keyword evidence="3" id="KW-1185">Reference proteome</keyword>
<organism evidence="2 3">
    <name type="scientific">Ranitomeya imitator</name>
    <name type="common">mimic poison frog</name>
    <dbReference type="NCBI Taxonomy" id="111125"/>
    <lineage>
        <taxon>Eukaryota</taxon>
        <taxon>Metazoa</taxon>
        <taxon>Chordata</taxon>
        <taxon>Craniata</taxon>
        <taxon>Vertebrata</taxon>
        <taxon>Euteleostomi</taxon>
        <taxon>Amphibia</taxon>
        <taxon>Batrachia</taxon>
        <taxon>Anura</taxon>
        <taxon>Neobatrachia</taxon>
        <taxon>Hyloidea</taxon>
        <taxon>Dendrobatidae</taxon>
        <taxon>Dendrobatinae</taxon>
        <taxon>Ranitomeya</taxon>
    </lineage>
</organism>
<dbReference type="Pfam" id="PF15229">
    <property type="entry name" value="POM121"/>
    <property type="match status" value="1"/>
</dbReference>
<feature type="compositionally biased region" description="Low complexity" evidence="1">
    <location>
        <begin position="164"/>
        <end position="174"/>
    </location>
</feature>
<dbReference type="EMBL" id="CAUEEQ010007877">
    <property type="protein sequence ID" value="CAJ0931624.1"/>
    <property type="molecule type" value="Genomic_DNA"/>
</dbReference>
<proteinExistence type="predicted"/>
<evidence type="ECO:0000256" key="1">
    <source>
        <dbReference type="SAM" id="MobiDB-lite"/>
    </source>
</evidence>
<gene>
    <name evidence="2" type="ORF">RIMI_LOCUS4788848</name>
</gene>